<sequence>VKVYRIHADICCDSTSRTMTIMFEVPGVKPADVNVALSTEPHTRIKQLVVTGNISSPWPLTAPDDIVLSCERKFGSFRRGISIPSGTTLADIKAHLQDGILTVRLPLPPPAIPQEPVQYITVTHGYV</sequence>
<comment type="caution">
    <text evidence="1">The sequence shown here is derived from an EMBL/GenBank/DDBJ whole genome shotgun (WGS) entry which is preliminary data.</text>
</comment>
<dbReference type="Proteomes" id="UP000814128">
    <property type="component" value="Unassembled WGS sequence"/>
</dbReference>
<protein>
    <submittedName>
        <fullName evidence="1">Uncharacterized protein</fullName>
    </submittedName>
</protein>
<gene>
    <name evidence="1" type="ORF">K488DRAFT_60689</name>
</gene>
<reference evidence="1" key="1">
    <citation type="submission" date="2021-02" db="EMBL/GenBank/DDBJ databases">
        <authorList>
            <consortium name="DOE Joint Genome Institute"/>
            <person name="Ahrendt S."/>
            <person name="Looney B.P."/>
            <person name="Miyauchi S."/>
            <person name="Morin E."/>
            <person name="Drula E."/>
            <person name="Courty P.E."/>
            <person name="Chicoki N."/>
            <person name="Fauchery L."/>
            <person name="Kohler A."/>
            <person name="Kuo A."/>
            <person name="Labutti K."/>
            <person name="Pangilinan J."/>
            <person name="Lipzen A."/>
            <person name="Riley R."/>
            <person name="Andreopoulos W."/>
            <person name="He G."/>
            <person name="Johnson J."/>
            <person name="Barry K.W."/>
            <person name="Grigoriev I.V."/>
            <person name="Nagy L."/>
            <person name="Hibbett D."/>
            <person name="Henrissat B."/>
            <person name="Matheny P.B."/>
            <person name="Labbe J."/>
            <person name="Martin F."/>
        </authorList>
    </citation>
    <scope>NUCLEOTIDE SEQUENCE</scope>
    <source>
        <strain evidence="1">EC-137</strain>
    </source>
</reference>
<dbReference type="EMBL" id="MU273859">
    <property type="protein sequence ID" value="KAI0027672.1"/>
    <property type="molecule type" value="Genomic_DNA"/>
</dbReference>
<evidence type="ECO:0000313" key="1">
    <source>
        <dbReference type="EMBL" id="KAI0027672.1"/>
    </source>
</evidence>
<name>A0ACB8Q7I6_9AGAM</name>
<keyword evidence="2" id="KW-1185">Reference proteome</keyword>
<feature type="non-terminal residue" evidence="1">
    <location>
        <position position="1"/>
    </location>
</feature>
<accession>A0ACB8Q7I6</accession>
<evidence type="ECO:0000313" key="2">
    <source>
        <dbReference type="Proteomes" id="UP000814128"/>
    </source>
</evidence>
<proteinExistence type="predicted"/>
<reference evidence="1" key="2">
    <citation type="journal article" date="2022" name="New Phytol.">
        <title>Evolutionary transition to the ectomycorrhizal habit in the genomes of a hyperdiverse lineage of mushroom-forming fungi.</title>
        <authorList>
            <person name="Looney B."/>
            <person name="Miyauchi S."/>
            <person name="Morin E."/>
            <person name="Drula E."/>
            <person name="Courty P.E."/>
            <person name="Kohler A."/>
            <person name="Kuo A."/>
            <person name="LaButti K."/>
            <person name="Pangilinan J."/>
            <person name="Lipzen A."/>
            <person name="Riley R."/>
            <person name="Andreopoulos W."/>
            <person name="He G."/>
            <person name="Johnson J."/>
            <person name="Nolan M."/>
            <person name="Tritt A."/>
            <person name="Barry K.W."/>
            <person name="Grigoriev I.V."/>
            <person name="Nagy L.G."/>
            <person name="Hibbett D."/>
            <person name="Henrissat B."/>
            <person name="Matheny P.B."/>
            <person name="Labbe J."/>
            <person name="Martin F.M."/>
        </authorList>
    </citation>
    <scope>NUCLEOTIDE SEQUENCE</scope>
    <source>
        <strain evidence="1">EC-137</strain>
    </source>
</reference>
<organism evidence="1 2">
    <name type="scientific">Vararia minispora EC-137</name>
    <dbReference type="NCBI Taxonomy" id="1314806"/>
    <lineage>
        <taxon>Eukaryota</taxon>
        <taxon>Fungi</taxon>
        <taxon>Dikarya</taxon>
        <taxon>Basidiomycota</taxon>
        <taxon>Agaricomycotina</taxon>
        <taxon>Agaricomycetes</taxon>
        <taxon>Russulales</taxon>
        <taxon>Lachnocladiaceae</taxon>
        <taxon>Vararia</taxon>
    </lineage>
</organism>